<sequence length="95" mass="10128">MDPVVAGAVATVLVSVVSGVVKTVRLWIGREVELARITHEALTERVRCTAPVASLRESRDGHHVQVVAAWHGAERAAARPDPWIGGGCRGGGRER</sequence>
<evidence type="ECO:0000313" key="2">
    <source>
        <dbReference type="EMBL" id="QEV64032.1"/>
    </source>
</evidence>
<evidence type="ECO:0000313" key="4">
    <source>
        <dbReference type="Proteomes" id="UP000549009"/>
    </source>
</evidence>
<accession>A0A5P2XNK0</accession>
<dbReference type="EMBL" id="JACHJD010000002">
    <property type="protein sequence ID" value="MBB5102253.1"/>
    <property type="molecule type" value="Genomic_DNA"/>
</dbReference>
<dbReference type="RefSeq" id="WP_150514887.1">
    <property type="nucleotide sequence ID" value="NZ_BMSQ01000009.1"/>
</dbReference>
<evidence type="ECO:0000313" key="1">
    <source>
        <dbReference type="EMBL" id="MBB5102253.1"/>
    </source>
</evidence>
<keyword evidence="4" id="KW-1185">Reference proteome</keyword>
<evidence type="ECO:0000313" key="3">
    <source>
        <dbReference type="Proteomes" id="UP000326505"/>
    </source>
</evidence>
<gene>
    <name evidence="2" type="ORF">CP982_39490</name>
    <name evidence="1" type="ORF">FHS40_001306</name>
</gene>
<proteinExistence type="predicted"/>
<protein>
    <submittedName>
        <fullName evidence="2">Uncharacterized protein</fullName>
    </submittedName>
</protein>
<dbReference type="EMBL" id="CP023690">
    <property type="protein sequence ID" value="QEV64032.1"/>
    <property type="molecule type" value="Genomic_DNA"/>
</dbReference>
<reference evidence="2 3" key="1">
    <citation type="submission" date="2017-09" db="EMBL/GenBank/DDBJ databases">
        <authorList>
            <person name="Lee N."/>
            <person name="Cho B.-K."/>
        </authorList>
    </citation>
    <scope>NUCLEOTIDE SEQUENCE [LARGE SCALE GENOMIC DNA]</scope>
    <source>
        <strain evidence="2 3">ATCC 27465</strain>
    </source>
</reference>
<reference evidence="1 4" key="2">
    <citation type="submission" date="2020-08" db="EMBL/GenBank/DDBJ databases">
        <title>Genomic Encyclopedia of Type Strains, Phase III (KMG-III): the genomes of soil and plant-associated and newly described type strains.</title>
        <authorList>
            <person name="Whitman W."/>
        </authorList>
    </citation>
    <scope>NUCLEOTIDE SEQUENCE [LARGE SCALE GENOMIC DNA]</scope>
    <source>
        <strain evidence="1 4">CECT 3146</strain>
    </source>
</reference>
<dbReference type="AlphaFoldDB" id="A0A5P2XNK0"/>
<dbReference type="Proteomes" id="UP000326505">
    <property type="component" value="Chromosome"/>
</dbReference>
<dbReference type="OrthoDB" id="9978925at2"/>
<dbReference type="KEGG" id="sspb:CP982_39490"/>
<name>A0A5P2XNK0_STRST</name>
<organism evidence="2 3">
    <name type="scientific">Streptomyces spectabilis</name>
    <dbReference type="NCBI Taxonomy" id="68270"/>
    <lineage>
        <taxon>Bacteria</taxon>
        <taxon>Bacillati</taxon>
        <taxon>Actinomycetota</taxon>
        <taxon>Actinomycetes</taxon>
        <taxon>Kitasatosporales</taxon>
        <taxon>Streptomycetaceae</taxon>
        <taxon>Streptomyces</taxon>
    </lineage>
</organism>
<dbReference type="Proteomes" id="UP000549009">
    <property type="component" value="Unassembled WGS sequence"/>
</dbReference>